<evidence type="ECO:0000256" key="2">
    <source>
        <dbReference type="SAM" id="MobiDB-lite"/>
    </source>
</evidence>
<dbReference type="Proteomes" id="UP000612808">
    <property type="component" value="Unassembled WGS sequence"/>
</dbReference>
<dbReference type="PANTHER" id="PTHR43818">
    <property type="entry name" value="BCDNA.GH03377"/>
    <property type="match status" value="1"/>
</dbReference>
<dbReference type="PANTHER" id="PTHR43818:SF11">
    <property type="entry name" value="BCDNA.GH03377"/>
    <property type="match status" value="1"/>
</dbReference>
<dbReference type="GO" id="GO:0016491">
    <property type="term" value="F:oxidoreductase activity"/>
    <property type="evidence" value="ECO:0007669"/>
    <property type="project" value="UniProtKB-KW"/>
</dbReference>
<feature type="region of interest" description="Disordered" evidence="2">
    <location>
        <begin position="350"/>
        <end position="369"/>
    </location>
</feature>
<protein>
    <submittedName>
        <fullName evidence="5">Oxidoreductase</fullName>
    </submittedName>
</protein>
<feature type="domain" description="Gfo/Idh/MocA-like oxidoreductase N-terminal" evidence="3">
    <location>
        <begin position="9"/>
        <end position="122"/>
    </location>
</feature>
<dbReference type="RefSeq" id="WP_203662833.1">
    <property type="nucleotide sequence ID" value="NZ_BAAAZM010000004.1"/>
</dbReference>
<dbReference type="EMBL" id="BOMB01000033">
    <property type="protein sequence ID" value="GID14861.1"/>
    <property type="molecule type" value="Genomic_DNA"/>
</dbReference>
<evidence type="ECO:0000313" key="6">
    <source>
        <dbReference type="Proteomes" id="UP000612808"/>
    </source>
</evidence>
<dbReference type="Gene3D" id="3.30.360.10">
    <property type="entry name" value="Dihydrodipicolinate Reductase, domain 2"/>
    <property type="match status" value="1"/>
</dbReference>
<keyword evidence="1" id="KW-0560">Oxidoreductase</keyword>
<dbReference type="AlphaFoldDB" id="A0A8J3J2Z9"/>
<dbReference type="SUPFAM" id="SSF51735">
    <property type="entry name" value="NAD(P)-binding Rossmann-fold domains"/>
    <property type="match status" value="1"/>
</dbReference>
<evidence type="ECO:0000313" key="5">
    <source>
        <dbReference type="EMBL" id="GID14861.1"/>
    </source>
</evidence>
<accession>A0A8J3J2Z9</accession>
<name>A0A8J3J2Z9_9ACTN</name>
<dbReference type="InterPro" id="IPR055170">
    <property type="entry name" value="GFO_IDH_MocA-like_dom"/>
</dbReference>
<dbReference type="SUPFAM" id="SSF55347">
    <property type="entry name" value="Glyceraldehyde-3-phosphate dehydrogenase-like, C-terminal domain"/>
    <property type="match status" value="1"/>
</dbReference>
<sequence length="369" mass="37555">MSAGSGPVGVGVVGCGTISDQYLTNLSAFPDVAVVAVADLDQDRARATAEKYGVPVVGDTDTVVAHPDVELVVNLTIPAAHTEVAAKAVAAGRHVYSEKPLALEREAGAALLADATAAGLRVGNAPDTFLGAGLQTAYRLIADGAIGTPLTALTLFQVPGPESWHPNPAFLYQYGAGPLFDLGPYYLTALVAAFGPASRVGAVARKARATRTVGSGPLAGTEFPVEVPTHVSALVEFAGGQAATSVLSFDSPLPRAGFLEITGTGATIALPDPNNFDGDIRLRTASDDDWTVVPCQGATASRGVGVLDMARALRTGAPHRASGDLALHVLDLMTAITESAAAGSFTSLSTTATAPEPLPTDFDPYAATL</sequence>
<keyword evidence="6" id="KW-1185">Reference proteome</keyword>
<feature type="domain" description="GFO/IDH/MocA-like oxidoreductase" evidence="4">
    <location>
        <begin position="135"/>
        <end position="268"/>
    </location>
</feature>
<comment type="caution">
    <text evidence="5">The sequence shown here is derived from an EMBL/GenBank/DDBJ whole genome shotgun (WGS) entry which is preliminary data.</text>
</comment>
<organism evidence="5 6">
    <name type="scientific">Actinocatenispora rupis</name>
    <dbReference type="NCBI Taxonomy" id="519421"/>
    <lineage>
        <taxon>Bacteria</taxon>
        <taxon>Bacillati</taxon>
        <taxon>Actinomycetota</taxon>
        <taxon>Actinomycetes</taxon>
        <taxon>Micromonosporales</taxon>
        <taxon>Micromonosporaceae</taxon>
        <taxon>Actinocatenispora</taxon>
    </lineage>
</organism>
<evidence type="ECO:0000259" key="4">
    <source>
        <dbReference type="Pfam" id="PF22725"/>
    </source>
</evidence>
<reference evidence="5" key="1">
    <citation type="submission" date="2021-01" db="EMBL/GenBank/DDBJ databases">
        <title>Whole genome shotgun sequence of Actinocatenispora rupis NBRC 107355.</title>
        <authorList>
            <person name="Komaki H."/>
            <person name="Tamura T."/>
        </authorList>
    </citation>
    <scope>NUCLEOTIDE SEQUENCE</scope>
    <source>
        <strain evidence="5">NBRC 107355</strain>
    </source>
</reference>
<gene>
    <name evidence="5" type="ORF">Aru02nite_57500</name>
</gene>
<evidence type="ECO:0000259" key="3">
    <source>
        <dbReference type="Pfam" id="PF01408"/>
    </source>
</evidence>
<evidence type="ECO:0000256" key="1">
    <source>
        <dbReference type="ARBA" id="ARBA00023002"/>
    </source>
</evidence>
<dbReference type="Pfam" id="PF22725">
    <property type="entry name" value="GFO_IDH_MocA_C3"/>
    <property type="match status" value="1"/>
</dbReference>
<dbReference type="Gene3D" id="3.40.50.720">
    <property type="entry name" value="NAD(P)-binding Rossmann-like Domain"/>
    <property type="match status" value="1"/>
</dbReference>
<proteinExistence type="predicted"/>
<dbReference type="InterPro" id="IPR050463">
    <property type="entry name" value="Gfo/Idh/MocA_oxidrdct_glycsds"/>
</dbReference>
<dbReference type="Pfam" id="PF01408">
    <property type="entry name" value="GFO_IDH_MocA"/>
    <property type="match status" value="1"/>
</dbReference>
<dbReference type="InterPro" id="IPR036291">
    <property type="entry name" value="NAD(P)-bd_dom_sf"/>
</dbReference>
<dbReference type="GO" id="GO:0000166">
    <property type="term" value="F:nucleotide binding"/>
    <property type="evidence" value="ECO:0007669"/>
    <property type="project" value="InterPro"/>
</dbReference>
<dbReference type="InterPro" id="IPR000683">
    <property type="entry name" value="Gfo/Idh/MocA-like_OxRdtase_N"/>
</dbReference>